<dbReference type="RefSeq" id="XP_026744537.1">
    <property type="nucleotide sequence ID" value="XM_026888736.1"/>
</dbReference>
<evidence type="ECO:0000256" key="1">
    <source>
        <dbReference type="SAM" id="MobiDB-lite"/>
    </source>
</evidence>
<dbReference type="AlphaFoldDB" id="A0A7E5WW70"/>
<evidence type="ECO:0000313" key="3">
    <source>
        <dbReference type="RefSeq" id="XP_026744537.1"/>
    </source>
</evidence>
<reference evidence="3" key="1">
    <citation type="submission" date="2025-08" db="UniProtKB">
        <authorList>
            <consortium name="RefSeq"/>
        </authorList>
    </citation>
    <scope>IDENTIFICATION</scope>
</reference>
<sequence>MENEEGNGFCGTIPSCMPDHRLLDNYCKICPMCSSVVKSFFVNYNEKTVICENLDCAYPFMMDMIYVKEDNELATSEEVASYRSRPSGWSQGTVSIMSAAEWSDIDKLNQTFEADENFLSQHNPKKLSHADNAALENRVKIKENEEQIRENVEKIKQLNKRLFGGNNDHDCIRNEKWIKNFYRIQETKGVQLLKQQELAKLKLDEEEASREVQIHIDPGTSIHIEIKDKNDNNEPMEVDGNNTSEVST</sequence>
<dbReference type="InParanoid" id="A0A7E5WW70"/>
<keyword evidence="2" id="KW-1185">Reference proteome</keyword>
<accession>A0A7E5WW70</accession>
<dbReference type="OrthoDB" id="7444416at2759"/>
<proteinExistence type="predicted"/>
<evidence type="ECO:0000313" key="2">
    <source>
        <dbReference type="Proteomes" id="UP000322000"/>
    </source>
</evidence>
<organism evidence="2 3">
    <name type="scientific">Trichoplusia ni</name>
    <name type="common">Cabbage looper</name>
    <dbReference type="NCBI Taxonomy" id="7111"/>
    <lineage>
        <taxon>Eukaryota</taxon>
        <taxon>Metazoa</taxon>
        <taxon>Ecdysozoa</taxon>
        <taxon>Arthropoda</taxon>
        <taxon>Hexapoda</taxon>
        <taxon>Insecta</taxon>
        <taxon>Pterygota</taxon>
        <taxon>Neoptera</taxon>
        <taxon>Endopterygota</taxon>
        <taxon>Lepidoptera</taxon>
        <taxon>Glossata</taxon>
        <taxon>Ditrysia</taxon>
        <taxon>Noctuoidea</taxon>
        <taxon>Noctuidae</taxon>
        <taxon>Plusiinae</taxon>
        <taxon>Trichoplusia</taxon>
    </lineage>
</organism>
<name>A0A7E5WW70_TRINI</name>
<dbReference type="KEGG" id="tnl:113505880"/>
<dbReference type="GeneID" id="113505880"/>
<dbReference type="Proteomes" id="UP000322000">
    <property type="component" value="Chromosome 27"/>
</dbReference>
<protein>
    <submittedName>
        <fullName evidence="3">Uncharacterized protein LOC113505880 isoform X1</fullName>
    </submittedName>
</protein>
<feature type="region of interest" description="Disordered" evidence="1">
    <location>
        <begin position="228"/>
        <end position="248"/>
    </location>
</feature>
<gene>
    <name evidence="3" type="primary">LOC113505880</name>
</gene>